<dbReference type="PANTHER" id="PTHR47426">
    <property type="entry name" value="ACYL-COA N-ACYLTRANSFERASES (NAT) SUPERFAMILY PROTEIN"/>
    <property type="match status" value="1"/>
</dbReference>
<feature type="compositionally biased region" description="Basic residues" evidence="1">
    <location>
        <begin position="38"/>
        <end position="49"/>
    </location>
</feature>
<dbReference type="Proteomes" id="UP000815325">
    <property type="component" value="Unassembled WGS sequence"/>
</dbReference>
<feature type="domain" description="N-acetyltransferase" evidence="2">
    <location>
        <begin position="72"/>
        <end position="238"/>
    </location>
</feature>
<comment type="caution">
    <text evidence="3">The sequence shown here is derived from an EMBL/GenBank/DDBJ whole genome shotgun (WGS) entry which is preliminary data.</text>
</comment>
<dbReference type="Pfam" id="PF00583">
    <property type="entry name" value="Acetyltransf_1"/>
    <property type="match status" value="1"/>
</dbReference>
<dbReference type="CDD" id="cd04301">
    <property type="entry name" value="NAT_SF"/>
    <property type="match status" value="1"/>
</dbReference>
<keyword evidence="4" id="KW-1185">Reference proteome</keyword>
<dbReference type="Gene3D" id="3.40.630.30">
    <property type="match status" value="1"/>
</dbReference>
<dbReference type="InterPro" id="IPR016181">
    <property type="entry name" value="Acyl_CoA_acyltransferase"/>
</dbReference>
<dbReference type="SUPFAM" id="SSF55729">
    <property type="entry name" value="Acyl-CoA N-acyltransferases (Nat)"/>
    <property type="match status" value="1"/>
</dbReference>
<evidence type="ECO:0000256" key="1">
    <source>
        <dbReference type="SAM" id="MobiDB-lite"/>
    </source>
</evidence>
<feature type="region of interest" description="Disordered" evidence="1">
    <location>
        <begin position="32"/>
        <end position="51"/>
    </location>
</feature>
<evidence type="ECO:0000313" key="4">
    <source>
        <dbReference type="Proteomes" id="UP000815325"/>
    </source>
</evidence>
<dbReference type="InterPro" id="IPR000182">
    <property type="entry name" value="GNAT_dom"/>
</dbReference>
<dbReference type="EMBL" id="MU069634">
    <property type="protein sequence ID" value="KAF5836974.1"/>
    <property type="molecule type" value="Genomic_DNA"/>
</dbReference>
<evidence type="ECO:0000313" key="3">
    <source>
        <dbReference type="EMBL" id="KAF5836974.1"/>
    </source>
</evidence>
<dbReference type="PANTHER" id="PTHR47426:SF3">
    <property type="entry name" value="GCN5-RELATED N-ACETYLTRANSFERASE 6, CHLOROPLASTIC"/>
    <property type="match status" value="1"/>
</dbReference>
<sequence length="249" mass="27247">MLPSLSSASPLTRHSSHIRSLPASAPLSQTFGQLQQPSHRRTPYRHHPVPTRSPLSVAAAEVLPASSDADYVHIARLRANAFYENDRSRFVESFKKKFVAQEMESLKERTVAGPYGQLCECLLARPEEDGQQVIGCIDIRVPRAVTGKHPAGVPAEDEKGAYILNVVVEEDSRGQGVGKALMREAMSRAVKIWQAENLYTHVEADNEVALHLYLTCGFKEQSSSSRFDSSVSLGKLLLLKAGAEAVNVG</sequence>
<gene>
    <name evidence="3" type="ORF">DUNSADRAFT_4996</name>
</gene>
<protein>
    <submittedName>
        <fullName evidence="3">Acyl-CoA N-acyltransferase</fullName>
    </submittedName>
</protein>
<evidence type="ECO:0000259" key="2">
    <source>
        <dbReference type="PROSITE" id="PS51186"/>
    </source>
</evidence>
<reference evidence="3" key="1">
    <citation type="submission" date="2017-08" db="EMBL/GenBank/DDBJ databases">
        <authorList>
            <person name="Polle J.E."/>
            <person name="Barry K."/>
            <person name="Cushman J."/>
            <person name="Schmutz J."/>
            <person name="Tran D."/>
            <person name="Hathwaick L.T."/>
            <person name="Yim W.C."/>
            <person name="Jenkins J."/>
            <person name="Mckie-Krisberg Z.M."/>
            <person name="Prochnik S."/>
            <person name="Lindquist E."/>
            <person name="Dockter R.B."/>
            <person name="Adam C."/>
            <person name="Molina H."/>
            <person name="Bunkerborg J."/>
            <person name="Jin E."/>
            <person name="Buchheim M."/>
            <person name="Magnuson J."/>
        </authorList>
    </citation>
    <scope>NUCLEOTIDE SEQUENCE</scope>
    <source>
        <strain evidence="3">CCAP 19/18</strain>
    </source>
</reference>
<name>A0ABQ7GQT9_DUNSA</name>
<proteinExistence type="predicted"/>
<dbReference type="PROSITE" id="PS51186">
    <property type="entry name" value="GNAT"/>
    <property type="match status" value="1"/>
</dbReference>
<organism evidence="3 4">
    <name type="scientific">Dunaliella salina</name>
    <name type="common">Green alga</name>
    <name type="synonym">Protococcus salinus</name>
    <dbReference type="NCBI Taxonomy" id="3046"/>
    <lineage>
        <taxon>Eukaryota</taxon>
        <taxon>Viridiplantae</taxon>
        <taxon>Chlorophyta</taxon>
        <taxon>core chlorophytes</taxon>
        <taxon>Chlorophyceae</taxon>
        <taxon>CS clade</taxon>
        <taxon>Chlamydomonadales</taxon>
        <taxon>Dunaliellaceae</taxon>
        <taxon>Dunaliella</taxon>
    </lineage>
</organism>
<accession>A0ABQ7GQT9</accession>